<dbReference type="SUPFAM" id="SSF53187">
    <property type="entry name" value="Zn-dependent exopeptidases"/>
    <property type="match status" value="1"/>
</dbReference>
<feature type="domain" description="PDZ" evidence="1">
    <location>
        <begin position="1017"/>
        <end position="1101"/>
    </location>
</feature>
<dbReference type="InterPro" id="IPR045175">
    <property type="entry name" value="M28_fam"/>
</dbReference>
<dbReference type="InterPro" id="IPR014782">
    <property type="entry name" value="Peptidase_M1_dom"/>
</dbReference>
<dbReference type="InterPro" id="IPR027268">
    <property type="entry name" value="Peptidase_M4/M1_CTD_sf"/>
</dbReference>
<dbReference type="EMBL" id="UINC01001126">
    <property type="protein sequence ID" value="SUZ71559.1"/>
    <property type="molecule type" value="Genomic_DNA"/>
</dbReference>
<dbReference type="PANTHER" id="PTHR12147:SF26">
    <property type="entry name" value="PEPTIDASE M28 DOMAIN-CONTAINING PROTEIN"/>
    <property type="match status" value="1"/>
</dbReference>
<dbReference type="PANTHER" id="PTHR12147">
    <property type="entry name" value="METALLOPEPTIDASE M28 FAMILY MEMBER"/>
    <property type="match status" value="1"/>
</dbReference>
<dbReference type="SMART" id="SM00228">
    <property type="entry name" value="PDZ"/>
    <property type="match status" value="1"/>
</dbReference>
<proteinExistence type="predicted"/>
<dbReference type="Gene3D" id="3.40.630.10">
    <property type="entry name" value="Zn peptidases"/>
    <property type="match status" value="1"/>
</dbReference>
<evidence type="ECO:0000313" key="2">
    <source>
        <dbReference type="EMBL" id="SUZ71559.1"/>
    </source>
</evidence>
<dbReference type="SUPFAM" id="SSF55486">
    <property type="entry name" value="Metalloproteases ('zincins'), catalytic domain"/>
    <property type="match status" value="1"/>
</dbReference>
<dbReference type="Gene3D" id="2.30.42.10">
    <property type="match status" value="1"/>
</dbReference>
<name>A0A381PZY8_9ZZZZ</name>
<dbReference type="GO" id="GO:0008270">
    <property type="term" value="F:zinc ion binding"/>
    <property type="evidence" value="ECO:0007669"/>
    <property type="project" value="InterPro"/>
</dbReference>
<dbReference type="Pfam" id="PF04389">
    <property type="entry name" value="Peptidase_M28"/>
    <property type="match status" value="1"/>
</dbReference>
<dbReference type="GO" id="GO:0006508">
    <property type="term" value="P:proteolysis"/>
    <property type="evidence" value="ECO:0007669"/>
    <property type="project" value="InterPro"/>
</dbReference>
<dbReference type="Pfam" id="PF17820">
    <property type="entry name" value="PDZ_6"/>
    <property type="match status" value="1"/>
</dbReference>
<dbReference type="GO" id="GO:0008235">
    <property type="term" value="F:metalloexopeptidase activity"/>
    <property type="evidence" value="ECO:0007669"/>
    <property type="project" value="InterPro"/>
</dbReference>
<dbReference type="InterPro" id="IPR007484">
    <property type="entry name" value="Peptidase_M28"/>
</dbReference>
<dbReference type="InterPro" id="IPR036034">
    <property type="entry name" value="PDZ_sf"/>
</dbReference>
<sequence>MLNRSFSNPFSFITLLALVLAWQWAAAQPLMPVESLEEPLVHHSLKVLVDPVAQRISVEDTITLPEQLGGNEISFGLNGNLNISDYTGNLQPIGDPVVTTINSNANPGAMASTTQYSLGLPARNNSQVLLIYSGSIFDVAEQSSAEYAQSFAETSGIIGEQGVYLNKSSAWIPDFGIDLLTFDLEVEFTDNANTWTAVSQGDRNGKNGWTSQVPMEEVYLIAADFIEYSQQADDVEVLAYLRSPDPNLAAKYMDATERYMQLYEPLLGDYPYSKFALVENFWETGYGMPSFTLLGQQVIRFPFILESSYPHEILHNWWGNGVYPDYDSGNWSEGLTAYLADHLFQEMNGVGHEYRKEMLARYKNYVAEGTDFPLAEFTSRNSAATQAVGYGKTLMLWHMLRIELGDELFVEGLQILYRDYKYKRVSFTDIANLYSQLSGVDLGPFFYQWVNRIGAPELSVVVEEANNNQARIMFAQTQFGDPYRLKVPVALYYEDEPEPQIYDVSLSQKLEGVMAEDYENLQAVLVDPFFDVFRQLDREETPPTIGELFGARKIAFVLPRSQSQHWEQMAETFGQGVEFEILYADEIETLPTDKSVWIFGRENLFSDDVFASVKPYGVESSDNGVSLAGSEIAYINRTAVMTGRHPTDPELAVGWIHIDDMIAMPGMIEKLPHYGKYSYLSFVGDEPTNDVSGIWASPDSPLQWINPELTKPIHWDSLPVPEPIASLPPKYLPEQLLRHSTRLTSADKEGRGLNSEGLHKSALYIADQFRAAGLQPLGGTYLQLWRETLAGYGNIELANVVGMIAGINRTVNAQPVILGAHYDHLGIDPETGEIYPGADDNASGVSVLIEVAAKLSRTFSPQRPILFVAFTGEESGLIGSQHFVQNPSGGFAGKDIFAMINLDGVGRLGGQILQVFGSDSAYEWPFMAQGIGFTVGVQSEFPSETIASSDHVSFLNGGVPAIHLFSGAHLDYHQPSDTSDRLDAVGMSEVALWVEEAMVYLADRADPLRVNLQGAKVIELSGQAGEREASLGTVPDFNYAGDGVRISGVAPNSAADEAGLQAGDVLRSFNGQPLNDLQTYSNLLRQSAPGDVVQLEIQRDEENLAVEAQLQAR</sequence>
<dbReference type="InterPro" id="IPR001478">
    <property type="entry name" value="PDZ"/>
</dbReference>
<dbReference type="Pfam" id="PF01433">
    <property type="entry name" value="Peptidase_M1"/>
    <property type="match status" value="1"/>
</dbReference>
<reference evidence="2" key="1">
    <citation type="submission" date="2018-05" db="EMBL/GenBank/DDBJ databases">
        <authorList>
            <person name="Lanie J.A."/>
            <person name="Ng W.-L."/>
            <person name="Kazmierczak K.M."/>
            <person name="Andrzejewski T.M."/>
            <person name="Davidsen T.M."/>
            <person name="Wayne K.J."/>
            <person name="Tettelin H."/>
            <person name="Glass J.I."/>
            <person name="Rusch D."/>
            <person name="Podicherti R."/>
            <person name="Tsui H.-C.T."/>
            <person name="Winkler M.E."/>
        </authorList>
    </citation>
    <scope>NUCLEOTIDE SEQUENCE</scope>
</reference>
<dbReference type="PROSITE" id="PS50106">
    <property type="entry name" value="PDZ"/>
    <property type="match status" value="1"/>
</dbReference>
<dbReference type="AlphaFoldDB" id="A0A381PZY8"/>
<gene>
    <name evidence="2" type="ORF">METZ01_LOCUS24413</name>
</gene>
<organism evidence="2">
    <name type="scientific">marine metagenome</name>
    <dbReference type="NCBI Taxonomy" id="408172"/>
    <lineage>
        <taxon>unclassified sequences</taxon>
        <taxon>metagenomes</taxon>
        <taxon>ecological metagenomes</taxon>
    </lineage>
</organism>
<dbReference type="InterPro" id="IPR041489">
    <property type="entry name" value="PDZ_6"/>
</dbReference>
<accession>A0A381PZY8</accession>
<protein>
    <recommendedName>
        <fullName evidence="1">PDZ domain-containing protein</fullName>
    </recommendedName>
</protein>
<evidence type="ECO:0000259" key="1">
    <source>
        <dbReference type="PROSITE" id="PS50106"/>
    </source>
</evidence>
<dbReference type="Gene3D" id="1.10.390.10">
    <property type="entry name" value="Neutral Protease Domain 2"/>
    <property type="match status" value="1"/>
</dbReference>
<dbReference type="SUPFAM" id="SSF50156">
    <property type="entry name" value="PDZ domain-like"/>
    <property type="match status" value="1"/>
</dbReference>